<protein>
    <recommendedName>
        <fullName evidence="4">PDZ domain-containing protein</fullName>
    </recommendedName>
</protein>
<gene>
    <name evidence="5" type="ORF">HK103_002615</name>
</gene>
<feature type="domain" description="PDZ" evidence="4">
    <location>
        <begin position="257"/>
        <end position="334"/>
    </location>
</feature>
<evidence type="ECO:0000313" key="6">
    <source>
        <dbReference type="Proteomes" id="UP001210925"/>
    </source>
</evidence>
<evidence type="ECO:0000256" key="3">
    <source>
        <dbReference type="ARBA" id="ARBA00022801"/>
    </source>
</evidence>
<dbReference type="GO" id="GO:0004252">
    <property type="term" value="F:serine-type endopeptidase activity"/>
    <property type="evidence" value="ECO:0007669"/>
    <property type="project" value="InterPro"/>
</dbReference>
<dbReference type="PANTHER" id="PTHR22939">
    <property type="entry name" value="SERINE PROTEASE FAMILY S1C HTRA-RELATED"/>
    <property type="match status" value="1"/>
</dbReference>
<dbReference type="InterPro" id="IPR001940">
    <property type="entry name" value="Peptidase_S1C"/>
</dbReference>
<dbReference type="SMART" id="SM00228">
    <property type="entry name" value="PDZ"/>
    <property type="match status" value="1"/>
</dbReference>
<dbReference type="GO" id="GO:0006508">
    <property type="term" value="P:proteolysis"/>
    <property type="evidence" value="ECO:0007669"/>
    <property type="project" value="UniProtKB-KW"/>
</dbReference>
<dbReference type="InterPro" id="IPR036034">
    <property type="entry name" value="PDZ_sf"/>
</dbReference>
<accession>A0AAD5U977</accession>
<dbReference type="PANTHER" id="PTHR22939:SF129">
    <property type="entry name" value="SERINE PROTEASE HTRA2, MITOCHONDRIAL"/>
    <property type="match status" value="1"/>
</dbReference>
<keyword evidence="2" id="KW-0645">Protease</keyword>
<reference evidence="5" key="1">
    <citation type="submission" date="2020-05" db="EMBL/GenBank/DDBJ databases">
        <title>Phylogenomic resolution of chytrid fungi.</title>
        <authorList>
            <person name="Stajich J.E."/>
            <person name="Amses K."/>
            <person name="Simmons R."/>
            <person name="Seto K."/>
            <person name="Myers J."/>
            <person name="Bonds A."/>
            <person name="Quandt C.A."/>
            <person name="Barry K."/>
            <person name="Liu P."/>
            <person name="Grigoriev I."/>
            <person name="Longcore J.E."/>
            <person name="James T.Y."/>
        </authorList>
    </citation>
    <scope>NUCLEOTIDE SEQUENCE</scope>
    <source>
        <strain evidence="5">PLAUS21</strain>
    </source>
</reference>
<evidence type="ECO:0000256" key="2">
    <source>
        <dbReference type="ARBA" id="ARBA00022670"/>
    </source>
</evidence>
<dbReference type="GO" id="GO:0012501">
    <property type="term" value="P:programmed cell death"/>
    <property type="evidence" value="ECO:0007669"/>
    <property type="project" value="TreeGrafter"/>
</dbReference>
<evidence type="ECO:0000259" key="4">
    <source>
        <dbReference type="PROSITE" id="PS50106"/>
    </source>
</evidence>
<dbReference type="EMBL" id="JADGKB010000198">
    <property type="protein sequence ID" value="KAJ3251154.1"/>
    <property type="molecule type" value="Genomic_DNA"/>
</dbReference>
<keyword evidence="6" id="KW-1185">Reference proteome</keyword>
<evidence type="ECO:0000256" key="1">
    <source>
        <dbReference type="ARBA" id="ARBA00010541"/>
    </source>
</evidence>
<dbReference type="InterPro" id="IPR001478">
    <property type="entry name" value="PDZ"/>
</dbReference>
<dbReference type="Gene3D" id="2.30.42.10">
    <property type="match status" value="1"/>
</dbReference>
<dbReference type="Pfam" id="PF13365">
    <property type="entry name" value="Trypsin_2"/>
    <property type="match status" value="1"/>
</dbReference>
<name>A0AAD5U977_9FUNG</name>
<comment type="similarity">
    <text evidence="1">Belongs to the peptidase S1C family.</text>
</comment>
<sequence>MRNLKFLFRTRIPKQPTKRIIQQFPKQTQQRLYLYPLVLIPLFLTTLHAQEQKPNPTTFIADAVDKVIDSVVNITVETTTMQFFKKNTFISSGSGFFIDSDGTILTNAHVVTDMDDGKIMVRASDGYEFEAEVFSLDTRADLAIVKPIHPQREKFKAVQFGSNVKTRPGDWVVAIGCPFGLQNTVTAGVISSRSRHSVEIGARDDRVRFLQTDCVVHSGSSGGPLINLEGKVIGINTTRAESEGISFAIRVDTCLDMIQQLKKEGKVVRPYLGLQMTTLSPNVFHQLKKSFANSVPHVNQGVLLVRVNSGSPAEKAGLQEGDIITQVNSTKITSSQDMLQIIGLGFGKPVHIHIKRNVPLEMDWDGRVIRYETVDYVCKVVPEELDIEIHNVQDNTTTAVGV</sequence>
<dbReference type="PRINTS" id="PR00834">
    <property type="entry name" value="PROTEASES2C"/>
</dbReference>
<evidence type="ECO:0000313" key="5">
    <source>
        <dbReference type="EMBL" id="KAJ3251154.1"/>
    </source>
</evidence>
<dbReference type="SUPFAM" id="SSF50494">
    <property type="entry name" value="Trypsin-like serine proteases"/>
    <property type="match status" value="1"/>
</dbReference>
<organism evidence="5 6">
    <name type="scientific">Boothiomyces macroporosus</name>
    <dbReference type="NCBI Taxonomy" id="261099"/>
    <lineage>
        <taxon>Eukaryota</taxon>
        <taxon>Fungi</taxon>
        <taxon>Fungi incertae sedis</taxon>
        <taxon>Chytridiomycota</taxon>
        <taxon>Chytridiomycota incertae sedis</taxon>
        <taxon>Chytridiomycetes</taxon>
        <taxon>Rhizophydiales</taxon>
        <taxon>Terramycetaceae</taxon>
        <taxon>Boothiomyces</taxon>
    </lineage>
</organism>
<comment type="caution">
    <text evidence="5">The sequence shown here is derived from an EMBL/GenBank/DDBJ whole genome shotgun (WGS) entry which is preliminary data.</text>
</comment>
<dbReference type="Gene3D" id="2.40.10.120">
    <property type="match status" value="1"/>
</dbReference>
<dbReference type="Pfam" id="PF13180">
    <property type="entry name" value="PDZ_2"/>
    <property type="match status" value="1"/>
</dbReference>
<dbReference type="Proteomes" id="UP001210925">
    <property type="component" value="Unassembled WGS sequence"/>
</dbReference>
<dbReference type="AlphaFoldDB" id="A0AAD5U977"/>
<keyword evidence="3" id="KW-0378">Hydrolase</keyword>
<proteinExistence type="inferred from homology"/>
<dbReference type="PROSITE" id="PS50106">
    <property type="entry name" value="PDZ"/>
    <property type="match status" value="1"/>
</dbReference>
<dbReference type="GO" id="GO:0043065">
    <property type="term" value="P:positive regulation of apoptotic process"/>
    <property type="evidence" value="ECO:0007669"/>
    <property type="project" value="TreeGrafter"/>
</dbReference>
<dbReference type="SUPFAM" id="SSF50156">
    <property type="entry name" value="PDZ domain-like"/>
    <property type="match status" value="1"/>
</dbReference>
<dbReference type="InterPro" id="IPR009003">
    <property type="entry name" value="Peptidase_S1_PA"/>
</dbReference>